<name>A0A6J7WH56_9CAUD</name>
<gene>
    <name evidence="4" type="ORF">UFOVP181_276</name>
    <name evidence="3" type="ORF">UFOVP57_363</name>
</gene>
<feature type="compositionally biased region" description="Low complexity" evidence="1">
    <location>
        <begin position="248"/>
        <end position="271"/>
    </location>
</feature>
<feature type="region of interest" description="Disordered" evidence="1">
    <location>
        <begin position="248"/>
        <end position="287"/>
    </location>
</feature>
<proteinExistence type="predicted"/>
<keyword evidence="2" id="KW-1133">Transmembrane helix</keyword>
<evidence type="ECO:0000256" key="1">
    <source>
        <dbReference type="SAM" id="MobiDB-lite"/>
    </source>
</evidence>
<protein>
    <submittedName>
        <fullName evidence="4">Uncharacterized protein</fullName>
    </submittedName>
</protein>
<keyword evidence="2" id="KW-0812">Transmembrane</keyword>
<feature type="transmembrane region" description="Helical" evidence="2">
    <location>
        <begin position="205"/>
        <end position="224"/>
    </location>
</feature>
<keyword evidence="2" id="KW-0472">Membrane</keyword>
<evidence type="ECO:0000313" key="3">
    <source>
        <dbReference type="EMBL" id="CAB4125962.1"/>
    </source>
</evidence>
<feature type="compositionally biased region" description="Basic and acidic residues" evidence="1">
    <location>
        <begin position="272"/>
        <end position="287"/>
    </location>
</feature>
<feature type="transmembrane region" description="Helical" evidence="2">
    <location>
        <begin position="177"/>
        <end position="199"/>
    </location>
</feature>
<dbReference type="EMBL" id="LR796187">
    <property type="protein sequence ID" value="CAB4125962.1"/>
    <property type="molecule type" value="Genomic_DNA"/>
</dbReference>
<dbReference type="EMBL" id="LR798231">
    <property type="protein sequence ID" value="CAB5208984.1"/>
    <property type="molecule type" value="Genomic_DNA"/>
</dbReference>
<evidence type="ECO:0000313" key="4">
    <source>
        <dbReference type="EMBL" id="CAB5208984.1"/>
    </source>
</evidence>
<reference evidence="4" key="1">
    <citation type="submission" date="2020-05" db="EMBL/GenBank/DDBJ databases">
        <authorList>
            <person name="Chiriac C."/>
            <person name="Salcher M."/>
            <person name="Ghai R."/>
            <person name="Kavagutti S V."/>
        </authorList>
    </citation>
    <scope>NUCLEOTIDE SEQUENCE</scope>
</reference>
<organism evidence="4">
    <name type="scientific">uncultured Caudovirales phage</name>
    <dbReference type="NCBI Taxonomy" id="2100421"/>
    <lineage>
        <taxon>Viruses</taxon>
        <taxon>Duplodnaviria</taxon>
        <taxon>Heunggongvirae</taxon>
        <taxon>Uroviricota</taxon>
        <taxon>Caudoviricetes</taxon>
        <taxon>Peduoviridae</taxon>
        <taxon>Maltschvirus</taxon>
        <taxon>Maltschvirus maltsch</taxon>
    </lineage>
</organism>
<evidence type="ECO:0000256" key="2">
    <source>
        <dbReference type="SAM" id="Phobius"/>
    </source>
</evidence>
<accession>A0A6J7WH56</accession>
<sequence>MDYRSLVNKLEDLSKPVDTVVVEASPAIDDAPEYIQTHGIAQELTESFGYQYIYEAEVGQVVTFGGEKYKWLGAQWQNLKTGKVAEKGIKAHLDKLSLEPSPEKTKTHVNPNTTGIAEPTSIAGKAWKNVKRLGSKAALPLAAATEIYDGYQKIVALPKNLPEQQYRSEVSKIVTKLVTHFGIFWVGMVIGGIIGGSIGTVGGPVAIVSGFAGAIAGGIGLEWLTGGTADKLIDLIVNKLYHTQNISKPKQAAQPATPAATKPTTTGPAAPQDDRTDLEKYYDNLGK</sequence>